<sequence length="83" mass="9156">MTTKRFIAGAVCPSCGHQDSVRMYSESGENYRECVDCGFSDEMEKDPSLAGKPPVTRVSPEDEKSNDDANKDNGVQIVRILDQ</sequence>
<keyword evidence="3" id="KW-1185">Reference proteome</keyword>
<proteinExistence type="predicted"/>
<dbReference type="EMBL" id="JOKH01000005">
    <property type="protein sequence ID" value="KEQ16628.1"/>
    <property type="molecule type" value="Genomic_DNA"/>
</dbReference>
<evidence type="ECO:0000256" key="1">
    <source>
        <dbReference type="SAM" id="MobiDB-lite"/>
    </source>
</evidence>
<comment type="caution">
    <text evidence="2">The sequence shown here is derived from an EMBL/GenBank/DDBJ whole genome shotgun (WGS) entry which is preliminary data.</text>
</comment>
<evidence type="ECO:0008006" key="4">
    <source>
        <dbReference type="Google" id="ProtNLM"/>
    </source>
</evidence>
<name>A0A081NDV5_9GAMM</name>
<dbReference type="OrthoDB" id="5881059at2"/>
<feature type="region of interest" description="Disordered" evidence="1">
    <location>
        <begin position="43"/>
        <end position="75"/>
    </location>
</feature>
<dbReference type="STRING" id="1137799.GZ78_22645"/>
<dbReference type="Proteomes" id="UP000028073">
    <property type="component" value="Unassembled WGS sequence"/>
</dbReference>
<evidence type="ECO:0000313" key="2">
    <source>
        <dbReference type="EMBL" id="KEQ16628.1"/>
    </source>
</evidence>
<dbReference type="InterPro" id="IPR012658">
    <property type="entry name" value="YheV"/>
</dbReference>
<gene>
    <name evidence="2" type="ORF">GZ78_22645</name>
</gene>
<dbReference type="eggNOG" id="COG3529">
    <property type="taxonomic scope" value="Bacteria"/>
</dbReference>
<reference evidence="2 3" key="1">
    <citation type="submission" date="2014-06" db="EMBL/GenBank/DDBJ databases">
        <title>Whole Genome Sequences of Three Symbiotic Endozoicomonas Bacteria.</title>
        <authorList>
            <person name="Neave M.J."/>
            <person name="Apprill A."/>
            <person name="Voolstra C.R."/>
        </authorList>
    </citation>
    <scope>NUCLEOTIDE SEQUENCE [LARGE SCALE GENOMIC DNA]</scope>
    <source>
        <strain evidence="2 3">DSM 25634</strain>
    </source>
</reference>
<evidence type="ECO:0000313" key="3">
    <source>
        <dbReference type="Proteomes" id="UP000028073"/>
    </source>
</evidence>
<dbReference type="AlphaFoldDB" id="A0A081NDV5"/>
<accession>A0A081NDV5</accession>
<protein>
    <recommendedName>
        <fullName evidence="4">DNA-binding protein</fullName>
    </recommendedName>
</protein>
<dbReference type="Pfam" id="PF09526">
    <property type="entry name" value="DUF2387"/>
    <property type="match status" value="1"/>
</dbReference>
<organism evidence="2 3">
    <name type="scientific">Endozoicomonas numazuensis</name>
    <dbReference type="NCBI Taxonomy" id="1137799"/>
    <lineage>
        <taxon>Bacteria</taxon>
        <taxon>Pseudomonadati</taxon>
        <taxon>Pseudomonadota</taxon>
        <taxon>Gammaproteobacteria</taxon>
        <taxon>Oceanospirillales</taxon>
        <taxon>Endozoicomonadaceae</taxon>
        <taxon>Endozoicomonas</taxon>
    </lineage>
</organism>
<feature type="compositionally biased region" description="Basic and acidic residues" evidence="1">
    <location>
        <begin position="59"/>
        <end position="71"/>
    </location>
</feature>
<dbReference type="NCBIfam" id="TIGR02443">
    <property type="entry name" value="YheV family putative zinc ribbon protein"/>
    <property type="match status" value="1"/>
</dbReference>